<proteinExistence type="predicted"/>
<feature type="signal peptide" evidence="1">
    <location>
        <begin position="1"/>
        <end position="18"/>
    </location>
</feature>
<feature type="chain" id="PRO_5040122918" evidence="1">
    <location>
        <begin position="19"/>
        <end position="107"/>
    </location>
</feature>
<comment type="caution">
    <text evidence="2">The sequence shown here is derived from an EMBL/GenBank/DDBJ whole genome shotgun (WGS) entry which is preliminary data.</text>
</comment>
<organism evidence="2 3">
    <name type="scientific">Hymenoscyphus albidus</name>
    <dbReference type="NCBI Taxonomy" id="595503"/>
    <lineage>
        <taxon>Eukaryota</taxon>
        <taxon>Fungi</taxon>
        <taxon>Dikarya</taxon>
        <taxon>Ascomycota</taxon>
        <taxon>Pezizomycotina</taxon>
        <taxon>Leotiomycetes</taxon>
        <taxon>Helotiales</taxon>
        <taxon>Helotiaceae</taxon>
        <taxon>Hymenoscyphus</taxon>
    </lineage>
</organism>
<keyword evidence="1" id="KW-0732">Signal</keyword>
<keyword evidence="3" id="KW-1185">Reference proteome</keyword>
<evidence type="ECO:0000256" key="1">
    <source>
        <dbReference type="SAM" id="SignalP"/>
    </source>
</evidence>
<name>A0A9N9LVR6_9HELO</name>
<evidence type="ECO:0000313" key="2">
    <source>
        <dbReference type="EMBL" id="CAG8979481.1"/>
    </source>
</evidence>
<evidence type="ECO:0000313" key="3">
    <source>
        <dbReference type="Proteomes" id="UP000701801"/>
    </source>
</evidence>
<protein>
    <submittedName>
        <fullName evidence="2">Uncharacterized protein</fullName>
    </submittedName>
</protein>
<gene>
    <name evidence="2" type="ORF">HYALB_00012081</name>
</gene>
<dbReference type="AlphaFoldDB" id="A0A9N9LVR6"/>
<reference evidence="2" key="1">
    <citation type="submission" date="2021-07" db="EMBL/GenBank/DDBJ databases">
        <authorList>
            <person name="Durling M."/>
        </authorList>
    </citation>
    <scope>NUCLEOTIDE SEQUENCE</scope>
</reference>
<dbReference type="OrthoDB" id="3489571at2759"/>
<dbReference type="Proteomes" id="UP000701801">
    <property type="component" value="Unassembled WGS sequence"/>
</dbReference>
<sequence length="107" mass="11871">MQLSKLLACTFLTTSAVADLKIRGICTSRSIYWNLLFFPDRDATIKACDAYKARPVGPNKEDSCPDCVFEDRVVTPNCYSQNEHIGGVEWEELCQANGAMRGYGIGN</sequence>
<accession>A0A9N9LVR6</accession>
<dbReference type="EMBL" id="CAJVRM010000315">
    <property type="protein sequence ID" value="CAG8979481.1"/>
    <property type="molecule type" value="Genomic_DNA"/>
</dbReference>